<feature type="transmembrane region" description="Helical" evidence="1">
    <location>
        <begin position="44"/>
        <end position="63"/>
    </location>
</feature>
<feature type="non-terminal residue" evidence="2">
    <location>
        <position position="81"/>
    </location>
</feature>
<dbReference type="AlphaFoldDB" id="A0AAN5I954"/>
<gene>
    <name evidence="2" type="ORF">PMAYCL1PPCAC_26279</name>
</gene>
<feature type="transmembrane region" description="Helical" evidence="1">
    <location>
        <begin position="20"/>
        <end position="38"/>
    </location>
</feature>
<name>A0AAN5I954_9BILA</name>
<dbReference type="Proteomes" id="UP001328107">
    <property type="component" value="Unassembled WGS sequence"/>
</dbReference>
<reference evidence="3" key="1">
    <citation type="submission" date="2022-10" db="EMBL/GenBank/DDBJ databases">
        <title>Genome assembly of Pristionchus species.</title>
        <authorList>
            <person name="Yoshida K."/>
            <person name="Sommer R.J."/>
        </authorList>
    </citation>
    <scope>NUCLEOTIDE SEQUENCE [LARGE SCALE GENOMIC DNA]</scope>
    <source>
        <strain evidence="3">RS5460</strain>
    </source>
</reference>
<evidence type="ECO:0000313" key="2">
    <source>
        <dbReference type="EMBL" id="GMR56084.1"/>
    </source>
</evidence>
<proteinExistence type="predicted"/>
<organism evidence="2 3">
    <name type="scientific">Pristionchus mayeri</name>
    <dbReference type="NCBI Taxonomy" id="1317129"/>
    <lineage>
        <taxon>Eukaryota</taxon>
        <taxon>Metazoa</taxon>
        <taxon>Ecdysozoa</taxon>
        <taxon>Nematoda</taxon>
        <taxon>Chromadorea</taxon>
        <taxon>Rhabditida</taxon>
        <taxon>Rhabditina</taxon>
        <taxon>Diplogasteromorpha</taxon>
        <taxon>Diplogasteroidea</taxon>
        <taxon>Neodiplogasteridae</taxon>
        <taxon>Pristionchus</taxon>
    </lineage>
</organism>
<keyword evidence="1" id="KW-0472">Membrane</keyword>
<evidence type="ECO:0000313" key="3">
    <source>
        <dbReference type="Proteomes" id="UP001328107"/>
    </source>
</evidence>
<keyword evidence="1" id="KW-0812">Transmembrane</keyword>
<keyword evidence="3" id="KW-1185">Reference proteome</keyword>
<keyword evidence="1" id="KW-1133">Transmembrane helix</keyword>
<dbReference type="EMBL" id="BTRK01000005">
    <property type="protein sequence ID" value="GMR56084.1"/>
    <property type="molecule type" value="Genomic_DNA"/>
</dbReference>
<sequence length="81" mass="9391">MANDLLNFVHLRVALSFRRLILLLLKLLLVHRFLLHFYKYLGHLLFLLILLILPLFNLSSGLLSPGCHLRASSWTDRLLLG</sequence>
<comment type="caution">
    <text evidence="2">The sequence shown here is derived from an EMBL/GenBank/DDBJ whole genome shotgun (WGS) entry which is preliminary data.</text>
</comment>
<evidence type="ECO:0000256" key="1">
    <source>
        <dbReference type="SAM" id="Phobius"/>
    </source>
</evidence>
<protein>
    <submittedName>
        <fullName evidence="2">Uncharacterized protein</fullName>
    </submittedName>
</protein>
<accession>A0AAN5I954</accession>